<dbReference type="EC" id="2.4.-.-" evidence="1"/>
<evidence type="ECO:0000313" key="2">
    <source>
        <dbReference type="Proteomes" id="UP001144341"/>
    </source>
</evidence>
<dbReference type="EMBL" id="JAPWGL010000002">
    <property type="protein sequence ID" value="MCZ4223613.1"/>
    <property type="molecule type" value="Genomic_DNA"/>
</dbReference>
<gene>
    <name evidence="1" type="ORF">O0931_09920</name>
</gene>
<comment type="caution">
    <text evidence="1">The sequence shown here is derived from an EMBL/GenBank/DDBJ whole genome shotgun (WGS) entry which is preliminary data.</text>
</comment>
<keyword evidence="1" id="KW-0808">Transferase</keyword>
<proteinExistence type="predicted"/>
<dbReference type="SUPFAM" id="SSF53756">
    <property type="entry name" value="UDP-Glycosyltransferase/glycogen phosphorylase"/>
    <property type="match status" value="1"/>
</dbReference>
<dbReference type="GO" id="GO:0016757">
    <property type="term" value="F:glycosyltransferase activity"/>
    <property type="evidence" value="ECO:0007669"/>
    <property type="project" value="UniProtKB-KW"/>
</dbReference>
<sequence length="435" mass="50065">MSADFDLISENHIYLREPKKSTYFAVKHMNAKKILIIGLVWPEPASSAAGTRMIQLVDLFLRKGYEVTFASAASKSDFSYDFSSSRVIEQEIKLNDESFNSFLKNLMPEIVLFDRFMVEEQYGWRVQQECPAALRILDTEDLHCLRSARQQSDKKQTEIDLFSDTAKREIASILRCDLSLIISEVEMKILTEAFKIDSSLLYYLPFLENEITEETIKKWIPIEERADFVFIGNFLHEPNWNTVQVLKTKIWPALRKKLPGVNMNIYGAYPSQKVLQLENKNERFFIRGRAADAQQTISKHRILLAPIQFGAGVKGKFIDAMQAGTPSVTTSIGAEAMKGALDWNGFIEDDLEVFIEKAVVLYEDKTSWLSAQHNGVRIINERYAAMKFADDFISLVKKINLSVHRQHNFIGQILNHHTVQSTKYMSLWIEEKNRK</sequence>
<dbReference type="Gene3D" id="3.40.50.2000">
    <property type="entry name" value="Glycogen Phosphorylase B"/>
    <property type="match status" value="1"/>
</dbReference>
<organism evidence="1 2">
    <name type="scientific">Pedobacter rhodius</name>
    <dbReference type="NCBI Taxonomy" id="3004098"/>
    <lineage>
        <taxon>Bacteria</taxon>
        <taxon>Pseudomonadati</taxon>
        <taxon>Bacteroidota</taxon>
        <taxon>Sphingobacteriia</taxon>
        <taxon>Sphingobacteriales</taxon>
        <taxon>Sphingobacteriaceae</taxon>
        <taxon>Pedobacter</taxon>
    </lineage>
</organism>
<evidence type="ECO:0000313" key="1">
    <source>
        <dbReference type="EMBL" id="MCZ4223613.1"/>
    </source>
</evidence>
<dbReference type="Pfam" id="PF13692">
    <property type="entry name" value="Glyco_trans_1_4"/>
    <property type="match status" value="1"/>
</dbReference>
<keyword evidence="2" id="KW-1185">Reference proteome</keyword>
<name>A0ABT4KXF9_9SPHI</name>
<accession>A0ABT4KXF9</accession>
<reference evidence="1" key="1">
    <citation type="submission" date="2022-12" db="EMBL/GenBank/DDBJ databases">
        <title>Genome sequence of SJ11.</title>
        <authorList>
            <person name="Woo H."/>
        </authorList>
    </citation>
    <scope>NUCLEOTIDE SEQUENCE</scope>
    <source>
        <strain evidence="1">SJ11</strain>
    </source>
</reference>
<dbReference type="RefSeq" id="WP_269415397.1">
    <property type="nucleotide sequence ID" value="NZ_JAPWGL010000002.1"/>
</dbReference>
<keyword evidence="1" id="KW-0328">Glycosyltransferase</keyword>
<protein>
    <submittedName>
        <fullName evidence="1">Glycosyltransferase</fullName>
        <ecNumber evidence="1">2.4.-.-</ecNumber>
    </submittedName>
</protein>
<dbReference type="Proteomes" id="UP001144341">
    <property type="component" value="Unassembled WGS sequence"/>
</dbReference>